<gene>
    <name evidence="6" type="ORF">XAT740_LOCUS12058</name>
</gene>
<protein>
    <recommendedName>
        <fullName evidence="5">Timeless N-terminal domain-containing protein</fullName>
    </recommendedName>
</protein>
<feature type="compositionally biased region" description="Basic residues" evidence="4">
    <location>
        <begin position="987"/>
        <end position="1002"/>
    </location>
</feature>
<feature type="compositionally biased region" description="Basic residues" evidence="4">
    <location>
        <begin position="1369"/>
        <end position="1378"/>
    </location>
</feature>
<dbReference type="InterPro" id="IPR044998">
    <property type="entry name" value="Timeless"/>
</dbReference>
<keyword evidence="3" id="KW-0131">Cell cycle</keyword>
<feature type="domain" description="Timeless N-terminal" evidence="5">
    <location>
        <begin position="478"/>
        <end position="736"/>
    </location>
</feature>
<evidence type="ECO:0000256" key="4">
    <source>
        <dbReference type="SAM" id="MobiDB-lite"/>
    </source>
</evidence>
<dbReference type="PANTHER" id="PTHR22940">
    <property type="entry name" value="TIMEOUT/TIMELESS-2"/>
    <property type="match status" value="1"/>
</dbReference>
<feature type="compositionally biased region" description="Polar residues" evidence="4">
    <location>
        <begin position="281"/>
        <end position="293"/>
    </location>
</feature>
<feature type="compositionally biased region" description="Basic residues" evidence="4">
    <location>
        <begin position="769"/>
        <end position="779"/>
    </location>
</feature>
<dbReference type="Pfam" id="PF26019">
    <property type="entry name" value="HTH_TIMELESS"/>
    <property type="match status" value="1"/>
</dbReference>
<dbReference type="Proteomes" id="UP000663828">
    <property type="component" value="Unassembled WGS sequence"/>
</dbReference>
<evidence type="ECO:0000256" key="1">
    <source>
        <dbReference type="ARBA" id="ARBA00004123"/>
    </source>
</evidence>
<dbReference type="GO" id="GO:0031298">
    <property type="term" value="C:replication fork protection complex"/>
    <property type="evidence" value="ECO:0007669"/>
    <property type="project" value="TreeGrafter"/>
</dbReference>
<dbReference type="GO" id="GO:0006281">
    <property type="term" value="P:DNA repair"/>
    <property type="evidence" value="ECO:0007669"/>
    <property type="project" value="TreeGrafter"/>
</dbReference>
<feature type="compositionally biased region" description="Polar residues" evidence="4">
    <location>
        <begin position="227"/>
        <end position="250"/>
    </location>
</feature>
<comment type="caution">
    <text evidence="6">The sequence shown here is derived from an EMBL/GenBank/DDBJ whole genome shotgun (WGS) entry which is preliminary data.</text>
</comment>
<feature type="compositionally biased region" description="Acidic residues" evidence="4">
    <location>
        <begin position="1396"/>
        <end position="1410"/>
    </location>
</feature>
<evidence type="ECO:0000313" key="7">
    <source>
        <dbReference type="Proteomes" id="UP000663828"/>
    </source>
</evidence>
<feature type="region of interest" description="Disordered" evidence="4">
    <location>
        <begin position="763"/>
        <end position="787"/>
    </location>
</feature>
<organism evidence="6 7">
    <name type="scientific">Adineta ricciae</name>
    <name type="common">Rotifer</name>
    <dbReference type="NCBI Taxonomy" id="249248"/>
    <lineage>
        <taxon>Eukaryota</taxon>
        <taxon>Metazoa</taxon>
        <taxon>Spiralia</taxon>
        <taxon>Gnathifera</taxon>
        <taxon>Rotifera</taxon>
        <taxon>Eurotatoria</taxon>
        <taxon>Bdelloidea</taxon>
        <taxon>Adinetida</taxon>
        <taxon>Adinetidae</taxon>
        <taxon>Adineta</taxon>
    </lineage>
</organism>
<evidence type="ECO:0000259" key="5">
    <source>
        <dbReference type="Pfam" id="PF04821"/>
    </source>
</evidence>
<dbReference type="PANTHER" id="PTHR22940:SF4">
    <property type="entry name" value="PROTEIN TIMELESS HOMOLOG"/>
    <property type="match status" value="1"/>
</dbReference>
<dbReference type="InterPro" id="IPR006906">
    <property type="entry name" value="Timeless_N"/>
</dbReference>
<keyword evidence="7" id="KW-1185">Reference proteome</keyword>
<dbReference type="EMBL" id="CAJNOR010000674">
    <property type="protein sequence ID" value="CAF0978596.1"/>
    <property type="molecule type" value="Genomic_DNA"/>
</dbReference>
<feature type="region of interest" description="Disordered" evidence="4">
    <location>
        <begin position="1124"/>
        <end position="1155"/>
    </location>
</feature>
<sequence>MNCNNTIDPCADVIHRLSSRIQREQNPSARIPSCIERTFYQIKDPVGQERCVEVCQTRYDSLDIPDRIINDCDAMKQCPDFNRHQFTLSKIFDNKRKYIDYVVTNVLRQVVNHVPFESLHRLSCCLPEQIEDILRNVTDMDSDRLVRMLVTEVLQSCGDDAGQVTDWYAFANSIQYSAPSPIVTTRELQMTPKPKKSPSEKKTSDRIRTGQIKSIFDSTPVEKKHSSGSTIFESVNTPRTNLNPETSMSTTEKETYTPIGAKYRSKTSDSIPFDEKANHRSTLFEHQSSSNIHQPDKRVDRSSSSSNDCILTIQHKHKHRKSGDCRHHQHRKHSDNVTSFDAPSSNISVPNDKQISLNASPDFSREVNSNSMVTTDNHTESPTFELHPPNNNTEQDIQSRAKTKISRINHYPNIDIFFCSIGDIEIVPIDDNLLESSSFLYFKIENSSSSVVYPPKDMSSFNQIQTACGALGYFDGKTYLKDDDCEDALRILLRCLKYENERKDARVQMLDSKIIENDLIPILIHLNSKHDLKIVHHALKLLVNLTKPPLVCFDGKLPKDVALTNVYLNIEAHLQKTKTSLANEKLFTFLVDKVQPVLDKDWLDRSDDDDFIVHAVFILVRNILSIKSERQISEESDINAHDLVLWSIHKSNMENLILYCGNKAQGDERIMNILEIVVLMLREQSAEELACTGEQQTKNKRQKNNETLDLLYEREVAEKQQLNKLTTGRSAFGGATYVMCNAKGIGENQLICHRPLQNLNAMEFDREKRRSRRPKHRAPVKNDLDDSQHHHSALGIRLFLREFCLAFLDNCYNILMPRAREMIVKSTCLLSDETNFFWAVRFFTEFNRHAHSSIDRISETLQMSTFHLLHTKMDHYREMIKIDKPEAKLWAKRLQIGFAAFKQYILCVKSMLASTDELVTRAATIIKNNIFYMQEYREQIYQLLRDFDNTKMSSIYLHDLVESTHEFLKLLEEHTNKLKHVFVQRRRTARKPTTKKSSKKKKVPVDEITEPPNEQLEEEWQNQVSEQLSRLLQGLDEPTVNKTDICPFDALSDVPVDDQSITAVARIQHALRTNKIDEAIALFRASREVWPTEKTFGYEDIGAEEEFNLLREIFMTTKMESLLPKNADEDDENDEDEHDNEEAGGEHEEDDQECMHTVEREEEFDFKKFIMRFAHSSILSAYIDVLRTYKSNTPYLNHCLIRMLYRITIDCNYPGILFQMSLFRILQKFHLDPMAKSQQFSELSQFGTWLLRKFFQAAQKNPYIYAELLFWKDRSIVEEMLEGYRQPTREDGGETKTKAAAWSVEHQIELRDLFRKIKDEQTENLGRDKTDIVDQIMLELTDKTKSRRQIIKELKNQDLIKSTRELKLKKAPSRRSKKKDFLNDSNHFGSDSDAPNIDEDHNDEEEEEEKDDRSISSKSSVSAQHDEKSNDSNAKSAKPRAEDSPKLIEKQGEPDDDGDGEESLPVLTKQSRKYDSSTMFNDDDDDDNDDEILSSRPIKKARRQLASSSEDDD</sequence>
<feature type="compositionally biased region" description="Acidic residues" evidence="4">
    <location>
        <begin position="1481"/>
        <end position="1492"/>
    </location>
</feature>
<feature type="region of interest" description="Disordered" evidence="4">
    <location>
        <begin position="375"/>
        <end position="394"/>
    </location>
</feature>
<feature type="region of interest" description="Disordered" evidence="4">
    <location>
        <begin position="987"/>
        <end position="1018"/>
    </location>
</feature>
<dbReference type="GO" id="GO:0000076">
    <property type="term" value="P:DNA replication checkpoint signaling"/>
    <property type="evidence" value="ECO:0007669"/>
    <property type="project" value="TreeGrafter"/>
</dbReference>
<dbReference type="GO" id="GO:0043111">
    <property type="term" value="P:replication fork arrest"/>
    <property type="evidence" value="ECO:0007669"/>
    <property type="project" value="TreeGrafter"/>
</dbReference>
<feature type="compositionally biased region" description="Acidic residues" evidence="4">
    <location>
        <begin position="1128"/>
        <end position="1152"/>
    </location>
</feature>
<dbReference type="GO" id="GO:0003677">
    <property type="term" value="F:DNA binding"/>
    <property type="evidence" value="ECO:0007669"/>
    <property type="project" value="TreeGrafter"/>
</dbReference>
<keyword evidence="2" id="KW-0539">Nucleus</keyword>
<dbReference type="Pfam" id="PF04821">
    <property type="entry name" value="TIMELESS"/>
    <property type="match status" value="1"/>
</dbReference>
<feature type="compositionally biased region" description="Basic and acidic residues" evidence="4">
    <location>
        <begin position="197"/>
        <end position="208"/>
    </location>
</feature>
<feature type="region of interest" description="Disordered" evidence="4">
    <location>
        <begin position="1365"/>
        <end position="1513"/>
    </location>
</feature>
<evidence type="ECO:0000256" key="2">
    <source>
        <dbReference type="ARBA" id="ARBA00023242"/>
    </source>
</evidence>
<name>A0A814F5P9_ADIRI</name>
<reference evidence="6" key="1">
    <citation type="submission" date="2021-02" db="EMBL/GenBank/DDBJ databases">
        <authorList>
            <person name="Nowell W R."/>
        </authorList>
    </citation>
    <scope>NUCLEOTIDE SEQUENCE</scope>
</reference>
<proteinExistence type="predicted"/>
<evidence type="ECO:0000256" key="3">
    <source>
        <dbReference type="ARBA" id="ARBA00023306"/>
    </source>
</evidence>
<feature type="compositionally biased region" description="Basic residues" evidence="4">
    <location>
        <begin position="314"/>
        <end position="333"/>
    </location>
</feature>
<comment type="subcellular location">
    <subcellularLocation>
        <location evidence="1">Nucleus</location>
    </subcellularLocation>
</comment>
<accession>A0A814F5P9</accession>
<feature type="compositionally biased region" description="Basic and acidic residues" evidence="4">
    <location>
        <begin position="1439"/>
        <end position="1453"/>
    </location>
</feature>
<feature type="region of interest" description="Disordered" evidence="4">
    <location>
        <begin position="281"/>
        <end position="352"/>
    </location>
</feature>
<feature type="compositionally biased region" description="Polar residues" evidence="4">
    <location>
        <begin position="336"/>
        <end position="352"/>
    </location>
</feature>
<feature type="region of interest" description="Disordered" evidence="4">
    <location>
        <begin position="187"/>
        <end position="255"/>
    </location>
</feature>
<evidence type="ECO:0000313" key="6">
    <source>
        <dbReference type="EMBL" id="CAF0978596.1"/>
    </source>
</evidence>